<dbReference type="InterPro" id="IPR032675">
    <property type="entry name" value="LRR_dom_sf"/>
</dbReference>
<sequence>MTRILSILPQCSPSLKRLFYDYSMPNQDHAVSNLLSTIVLKCPLLQEVSSGTIPFPENVFEYLAGLRALRTLESAIPTTGYPETRRSSDPVFSSLKTLDLQVTHTQHIQTLLERVGSRNLVHLRVEFYKSPRVTSGQFKSLLDLITQNQSSVRGLYIIHDRQPRRAPPQPNPDQNLSFTDIYPMVNKFPNMVLICLVSSNFAIDLHDDDLRAMALAWRSLKIFEISSNQCYSLQPNVTLRSLLAFATYCPDLEKLYTQSRPLLSR</sequence>
<evidence type="ECO:0000313" key="1">
    <source>
        <dbReference type="EMBL" id="KAJ3477790.1"/>
    </source>
</evidence>
<keyword evidence="2" id="KW-1185">Reference proteome</keyword>
<dbReference type="Gene3D" id="3.80.10.10">
    <property type="entry name" value="Ribonuclease Inhibitor"/>
    <property type="match status" value="1"/>
</dbReference>
<proteinExistence type="predicted"/>
<dbReference type="Proteomes" id="UP001212997">
    <property type="component" value="Unassembled WGS sequence"/>
</dbReference>
<organism evidence="1 2">
    <name type="scientific">Meripilus lineatus</name>
    <dbReference type="NCBI Taxonomy" id="2056292"/>
    <lineage>
        <taxon>Eukaryota</taxon>
        <taxon>Fungi</taxon>
        <taxon>Dikarya</taxon>
        <taxon>Basidiomycota</taxon>
        <taxon>Agaricomycotina</taxon>
        <taxon>Agaricomycetes</taxon>
        <taxon>Polyporales</taxon>
        <taxon>Meripilaceae</taxon>
        <taxon>Meripilus</taxon>
    </lineage>
</organism>
<dbReference type="EMBL" id="JANAWD010000564">
    <property type="protein sequence ID" value="KAJ3477790.1"/>
    <property type="molecule type" value="Genomic_DNA"/>
</dbReference>
<gene>
    <name evidence="1" type="ORF">NLI96_g10226</name>
</gene>
<accession>A0AAD5UU58</accession>
<reference evidence="1" key="1">
    <citation type="submission" date="2022-07" db="EMBL/GenBank/DDBJ databases">
        <title>Genome Sequence of Physisporinus lineatus.</title>
        <authorList>
            <person name="Buettner E."/>
        </authorList>
    </citation>
    <scope>NUCLEOTIDE SEQUENCE</scope>
    <source>
        <strain evidence="1">VT162</strain>
    </source>
</reference>
<protein>
    <submittedName>
        <fullName evidence="1">Uncharacterized protein</fullName>
    </submittedName>
</protein>
<name>A0AAD5UU58_9APHY</name>
<evidence type="ECO:0000313" key="2">
    <source>
        <dbReference type="Proteomes" id="UP001212997"/>
    </source>
</evidence>
<comment type="caution">
    <text evidence="1">The sequence shown here is derived from an EMBL/GenBank/DDBJ whole genome shotgun (WGS) entry which is preliminary data.</text>
</comment>
<dbReference type="AlphaFoldDB" id="A0AAD5UU58"/>